<dbReference type="PANTHER" id="PTHR12558:SF13">
    <property type="entry name" value="CELL DIVISION CYCLE PROTEIN 27 HOMOLOG"/>
    <property type="match status" value="1"/>
</dbReference>
<keyword evidence="2 7" id="KW-0547">Nucleotide-binding</keyword>
<dbReference type="Proteomes" id="UP001178507">
    <property type="component" value="Unassembled WGS sequence"/>
</dbReference>
<feature type="repeat" description="TPR" evidence="6">
    <location>
        <begin position="164"/>
        <end position="197"/>
    </location>
</feature>
<evidence type="ECO:0000313" key="11">
    <source>
        <dbReference type="Proteomes" id="UP001178507"/>
    </source>
</evidence>
<dbReference type="InterPro" id="IPR011990">
    <property type="entry name" value="TPR-like_helical_dom_sf"/>
</dbReference>
<evidence type="ECO:0000256" key="8">
    <source>
        <dbReference type="SAM" id="MobiDB-lite"/>
    </source>
</evidence>
<evidence type="ECO:0000313" key="10">
    <source>
        <dbReference type="EMBL" id="CAJ1405098.1"/>
    </source>
</evidence>
<dbReference type="PROSITE" id="PS50005">
    <property type="entry name" value="TPR"/>
    <property type="match status" value="7"/>
</dbReference>
<reference evidence="10" key="1">
    <citation type="submission" date="2023-08" db="EMBL/GenBank/DDBJ databases">
        <authorList>
            <person name="Chen Y."/>
            <person name="Shah S."/>
            <person name="Dougan E. K."/>
            <person name="Thang M."/>
            <person name="Chan C."/>
        </authorList>
    </citation>
    <scope>NUCLEOTIDE SEQUENCE</scope>
</reference>
<feature type="repeat" description="TPR" evidence="6">
    <location>
        <begin position="96"/>
        <end position="129"/>
    </location>
</feature>
<evidence type="ECO:0000256" key="5">
    <source>
        <dbReference type="ARBA" id="ARBA00038210"/>
    </source>
</evidence>
<dbReference type="InterPro" id="IPR000719">
    <property type="entry name" value="Prot_kinase_dom"/>
</dbReference>
<proteinExistence type="inferred from homology"/>
<dbReference type="Pfam" id="PF13432">
    <property type="entry name" value="TPR_16"/>
    <property type="match status" value="5"/>
</dbReference>
<name>A0AA36NJT4_9DINO</name>
<dbReference type="SUPFAM" id="SSF48452">
    <property type="entry name" value="TPR-like"/>
    <property type="match status" value="5"/>
</dbReference>
<sequence length="1648" mass="183040">MGQSNGVSASAEVEDLPAGQEFGGYREPYREAYQAKAAPRLVSVEGISPSSGTRGARNKAEAAEENAQGVKLLNSAQYDEAVRRFKRALAFEPGSVQVLDNIGLAYAKRQDYNSAYEWYERAHTEDPEDVETLFSLAWVERKRQRYAHARELFTKVLEIAPSHSKALWLLGDILKNSQEFEGAIQKFETLVRMQPSSVDGHISLAQCFEATKSYSRAAQMYTHILENLSPGRVDIHFALGKAYFQGKQYRQALLQLDRVPDSDARGFEARSVAAKACRELEDHERAVTFAEAAAQIRPQAEVAHFLGEEYLRLGDQQRASVWFARSLELEPNHLPSLMELGQRAFRQSKWHDAEQHFTRVCELDRTEMEAVRWLGLVKYKLRKDDSCRQCCEALLRSDPLHSDALYLLAELNLQAGPADRWLTSLRLPREVSTADVCQSIAKGYLLRQQLSEASNWLSQALAYLPSTNPSSTALREAQQMLTRGSSVNPQDVIDILDRKPAPVKERWRTNDTATNPGEEDLERLLRRAERAGAGLASGSAEQQWREVLSSAKATLRRKPEDAVALRCAARALLSTDGEAGEIREYARQAMEYGNEAAGFTLGYELHAYLGKVAEGERNLSAAEKHYSAALSSKAGDETAMLGLARVLQRKEGKAQATKIYEQVVSSNPGSAEGHVRLAELALEADDAQEAYRLAAQAVKLSPDVAAQLCLGHASLKLGRADEASRALEQAAAMQPNALDVPSMIALASLYRKAGRDQDAILYYKRVLDVRPGDYECTLSLAHLHADRGPGGASQALHYYRSALQCRPTTVDARGIYMQMATVQCSISAWKDAQQTLEGAVRDLPEDAEMWMKLLGVCEQLKDNKGQHQCYRRLVQLKASTPASQTMYASLLLSEDRLREAKEQLTQAIKQEPTNATALLKLAQCCRQEGSREGNLEEARRYYEQVTQLNPSNLEALEGAAYCNRKANNLDQAIQLYQQCLKVNASAEGPLYYLGDILYRQHRHAECQFYLSRLVDTNCAVDYKTGALYLLAKSHVSLDEYEEAEKQARCGLALKPNHPHFLFILALVKNRMADYDSSIATLKRAFQHLGAADSDNLKVEIHDWLAQAYERKGEYTNASAELALALKQDPLHVSSLITQGLIHMQLSQTKEPKPKELDQAEAFFRRALAIEKNHALALLRLGYCKLICNDLQEAILLFQRALQQRCGTVALARSVKGSARIYMALALMGKQDMDGALYQLAEARKSHRNFESLCASAKDSIVKGECEGLVGKLRSVPDLDVTVAQAWQLVELMAKELEMGLRDPAQGKLGGYATGSPERKNGEPSAADGQAERRAWVAAPPAPERRQWTTPEVKAETKAAGKPKEEGKLMLDKHEIIDFNQLTQKDCLGSGGFGAVYRGYLGAREVAIKKLFCEDGGNISPLQLEELEKEVAALRSLSHPRLVAFIGACLQPPNLCIVTEFMAGGSLHHLLHKARTPLTLSTQSKMALQVCEGVDFLHGHQPPVVHRDLKSLNIVLDRIYNAKICDFGLTQSMEKTHITLKEGGNGGSPRYMAPECYDCKGKITEKVDTWALGCILVECFGGPLPYDDCQNIQQIVAKVLIDKQLPYIPNHLPSGVRPIVEECFHFDSKQRAAAQDVYLRMRRLGLPSG</sequence>
<keyword evidence="1" id="KW-0418">Kinase</keyword>
<keyword evidence="4 7" id="KW-0067">ATP-binding</keyword>
<evidence type="ECO:0000256" key="1">
    <source>
        <dbReference type="ARBA" id="ARBA00022527"/>
    </source>
</evidence>
<accession>A0AA36NJT4</accession>
<dbReference type="GO" id="GO:0004674">
    <property type="term" value="F:protein serine/threonine kinase activity"/>
    <property type="evidence" value="ECO:0007669"/>
    <property type="project" value="UniProtKB-KW"/>
</dbReference>
<feature type="region of interest" description="Disordered" evidence="8">
    <location>
        <begin position="1"/>
        <end position="22"/>
    </location>
</feature>
<evidence type="ECO:0000256" key="6">
    <source>
        <dbReference type="PROSITE-ProRule" id="PRU00339"/>
    </source>
</evidence>
<feature type="region of interest" description="Disordered" evidence="8">
    <location>
        <begin position="1307"/>
        <end position="1363"/>
    </location>
</feature>
<dbReference type="SUPFAM" id="SSF56112">
    <property type="entry name" value="Protein kinase-like (PK-like)"/>
    <property type="match status" value="1"/>
</dbReference>
<dbReference type="GO" id="GO:0005524">
    <property type="term" value="F:ATP binding"/>
    <property type="evidence" value="ECO:0007669"/>
    <property type="project" value="UniProtKB-UniRule"/>
</dbReference>
<dbReference type="SMART" id="SM00220">
    <property type="entry name" value="S_TKc"/>
    <property type="match status" value="1"/>
</dbReference>
<organism evidence="10 11">
    <name type="scientific">Effrenium voratum</name>
    <dbReference type="NCBI Taxonomy" id="2562239"/>
    <lineage>
        <taxon>Eukaryota</taxon>
        <taxon>Sar</taxon>
        <taxon>Alveolata</taxon>
        <taxon>Dinophyceae</taxon>
        <taxon>Suessiales</taxon>
        <taxon>Symbiodiniaceae</taxon>
        <taxon>Effrenium</taxon>
    </lineage>
</organism>
<dbReference type="Gene3D" id="1.25.40.10">
    <property type="entry name" value="Tetratricopeptide repeat domain"/>
    <property type="match status" value="7"/>
</dbReference>
<feature type="repeat" description="TPR" evidence="6">
    <location>
        <begin position="62"/>
        <end position="95"/>
    </location>
</feature>
<dbReference type="InterPro" id="IPR017441">
    <property type="entry name" value="Protein_kinase_ATP_BS"/>
</dbReference>
<dbReference type="Pfam" id="PF07714">
    <property type="entry name" value="PK_Tyr_Ser-Thr"/>
    <property type="match status" value="1"/>
</dbReference>
<dbReference type="PROSITE" id="PS50011">
    <property type="entry name" value="PROTEIN_KINASE_DOM"/>
    <property type="match status" value="1"/>
</dbReference>
<dbReference type="CDD" id="cd13999">
    <property type="entry name" value="STKc_MAP3K-like"/>
    <property type="match status" value="1"/>
</dbReference>
<dbReference type="InterPro" id="IPR011009">
    <property type="entry name" value="Kinase-like_dom_sf"/>
</dbReference>
<evidence type="ECO:0000256" key="4">
    <source>
        <dbReference type="ARBA" id="ARBA00022840"/>
    </source>
</evidence>
<dbReference type="EMBL" id="CAUJNA010003569">
    <property type="protein sequence ID" value="CAJ1405098.1"/>
    <property type="molecule type" value="Genomic_DNA"/>
</dbReference>
<feature type="region of interest" description="Disordered" evidence="8">
    <location>
        <begin position="45"/>
        <end position="66"/>
    </location>
</feature>
<dbReference type="Pfam" id="PF13176">
    <property type="entry name" value="TPR_7"/>
    <property type="match status" value="1"/>
</dbReference>
<dbReference type="InterPro" id="IPR019734">
    <property type="entry name" value="TPR_rpt"/>
</dbReference>
<feature type="domain" description="Protein kinase" evidence="9">
    <location>
        <begin position="1381"/>
        <end position="1643"/>
    </location>
</feature>
<dbReference type="Gene3D" id="1.10.510.10">
    <property type="entry name" value="Transferase(Phosphotransferase) domain 1"/>
    <property type="match status" value="1"/>
</dbReference>
<dbReference type="SMART" id="SM00028">
    <property type="entry name" value="TPR"/>
    <property type="match status" value="23"/>
</dbReference>
<dbReference type="Pfam" id="PF13181">
    <property type="entry name" value="TPR_8"/>
    <property type="match status" value="1"/>
</dbReference>
<dbReference type="PROSITE" id="PS00107">
    <property type="entry name" value="PROTEIN_KINASE_ATP"/>
    <property type="match status" value="1"/>
</dbReference>
<evidence type="ECO:0000256" key="3">
    <source>
        <dbReference type="ARBA" id="ARBA00022803"/>
    </source>
</evidence>
<keyword evidence="1" id="KW-0723">Serine/threonine-protein kinase</keyword>
<feature type="repeat" description="TPR" evidence="6">
    <location>
        <begin position="740"/>
        <end position="773"/>
    </location>
</feature>
<feature type="repeat" description="TPR" evidence="6">
    <location>
        <begin position="704"/>
        <end position="737"/>
    </location>
</feature>
<dbReference type="InterPro" id="IPR008271">
    <property type="entry name" value="Ser/Thr_kinase_AS"/>
</dbReference>
<evidence type="ECO:0000256" key="2">
    <source>
        <dbReference type="ARBA" id="ARBA00022741"/>
    </source>
</evidence>
<evidence type="ECO:0000256" key="7">
    <source>
        <dbReference type="PROSITE-ProRule" id="PRU10141"/>
    </source>
</evidence>
<dbReference type="InterPro" id="IPR001245">
    <property type="entry name" value="Ser-Thr/Tyr_kinase_cat_dom"/>
</dbReference>
<keyword evidence="3 6" id="KW-0802">TPR repeat</keyword>
<feature type="compositionally biased region" description="Basic and acidic residues" evidence="8">
    <location>
        <begin position="1342"/>
        <end position="1363"/>
    </location>
</feature>
<feature type="repeat" description="TPR" evidence="6">
    <location>
        <begin position="300"/>
        <end position="333"/>
    </location>
</feature>
<keyword evidence="1" id="KW-0808">Transferase</keyword>
<protein>
    <recommendedName>
        <fullName evidence="9">Protein kinase domain-containing protein</fullName>
    </recommendedName>
</protein>
<feature type="repeat" description="TPR" evidence="6">
    <location>
        <begin position="130"/>
        <end position="163"/>
    </location>
</feature>
<feature type="binding site" evidence="7">
    <location>
        <position position="1409"/>
    </location>
    <ligand>
        <name>ATP</name>
        <dbReference type="ChEBI" id="CHEBI:30616"/>
    </ligand>
</feature>
<dbReference type="Gene3D" id="3.30.200.20">
    <property type="entry name" value="Phosphorylase Kinase, domain 1"/>
    <property type="match status" value="1"/>
</dbReference>
<evidence type="ECO:0000259" key="9">
    <source>
        <dbReference type="PROSITE" id="PS50011"/>
    </source>
</evidence>
<dbReference type="PROSITE" id="PS00108">
    <property type="entry name" value="PROTEIN_KINASE_ST"/>
    <property type="match status" value="1"/>
</dbReference>
<gene>
    <name evidence="10" type="ORF">EVOR1521_LOCUS27403</name>
</gene>
<dbReference type="PANTHER" id="PTHR12558">
    <property type="entry name" value="CELL DIVISION CYCLE 16,23,27"/>
    <property type="match status" value="1"/>
</dbReference>
<keyword evidence="11" id="KW-1185">Reference proteome</keyword>
<comment type="caution">
    <text evidence="10">The sequence shown here is derived from an EMBL/GenBank/DDBJ whole genome shotgun (WGS) entry which is preliminary data.</text>
</comment>
<comment type="similarity">
    <text evidence="5">Belongs to the APC3/CDC27 family.</text>
</comment>